<evidence type="ECO:0000313" key="2">
    <source>
        <dbReference type="Proteomes" id="UP001165101"/>
    </source>
</evidence>
<proteinExistence type="predicted"/>
<accession>A0ACB5TLS1</accession>
<keyword evidence="2" id="KW-1185">Reference proteome</keyword>
<dbReference type="Proteomes" id="UP001165101">
    <property type="component" value="Unassembled WGS sequence"/>
</dbReference>
<comment type="caution">
    <text evidence="1">The sequence shown here is derived from an EMBL/GenBank/DDBJ whole genome shotgun (WGS) entry which is preliminary data.</text>
</comment>
<protein>
    <submittedName>
        <fullName evidence="1">Unnamed protein product</fullName>
    </submittedName>
</protein>
<dbReference type="EMBL" id="BSXV01000845">
    <property type="protein sequence ID" value="GME90852.1"/>
    <property type="molecule type" value="Genomic_DNA"/>
</dbReference>
<reference evidence="1" key="1">
    <citation type="submission" date="2023-04" db="EMBL/GenBank/DDBJ databases">
        <title>Candida boidinii NBRC 1967.</title>
        <authorList>
            <person name="Ichikawa N."/>
            <person name="Sato H."/>
            <person name="Tonouchi N."/>
        </authorList>
    </citation>
    <scope>NUCLEOTIDE SEQUENCE</scope>
    <source>
        <strain evidence="1">NBRC 1967</strain>
    </source>
</reference>
<gene>
    <name evidence="1" type="ORF">Cboi01_000203900</name>
</gene>
<evidence type="ECO:0000313" key="1">
    <source>
        <dbReference type="EMBL" id="GME90852.1"/>
    </source>
</evidence>
<organism evidence="1 2">
    <name type="scientific">Candida boidinii</name>
    <name type="common">Yeast</name>
    <dbReference type="NCBI Taxonomy" id="5477"/>
    <lineage>
        <taxon>Eukaryota</taxon>
        <taxon>Fungi</taxon>
        <taxon>Dikarya</taxon>
        <taxon>Ascomycota</taxon>
        <taxon>Saccharomycotina</taxon>
        <taxon>Pichiomycetes</taxon>
        <taxon>Pichiales</taxon>
        <taxon>Pichiaceae</taxon>
        <taxon>Ogataea</taxon>
        <taxon>Ogataea/Candida clade</taxon>
    </lineage>
</organism>
<sequence>MFLFKSLGSLVLLSFAIQGAHSLSIEDAGYIIASPYLNTTSSNTISQISSSIQSSQNTETSLEESKSTYKTSSSIQDTSSSESSTVTSSSDITTPTANAVVVESQPEFDITIPDEWSNFEMVGEADSNFEWENSISLTSDDEEIDDSQYSYSYGSDKFTISYGSDFTQAAAINAQGIKMDEATICTATFVITASPNGDMAKRDAKTITVYAVAELRNHLLPKNLPPKNLPPKKNQHQPPSSLP</sequence>
<name>A0ACB5TLS1_CANBO</name>